<dbReference type="InterPro" id="IPR008166">
    <property type="entry name" value="Glyco_transf_92"/>
</dbReference>
<dbReference type="GeneID" id="115624281"/>
<dbReference type="PANTHER" id="PTHR21461:SF83">
    <property type="entry name" value="GLYCOSYLTRANSFERASE FAMILY 92 PROTEIN"/>
    <property type="match status" value="1"/>
</dbReference>
<evidence type="ECO:0000256" key="6">
    <source>
        <dbReference type="ARBA" id="ARBA00022989"/>
    </source>
</evidence>
<comment type="subcellular location">
    <subcellularLocation>
        <location evidence="1">Membrane</location>
        <topology evidence="1">Single-pass membrane protein</topology>
    </subcellularLocation>
</comment>
<dbReference type="GO" id="GO:0005737">
    <property type="term" value="C:cytoplasm"/>
    <property type="evidence" value="ECO:0007669"/>
    <property type="project" value="TreeGrafter"/>
</dbReference>
<comment type="similarity">
    <text evidence="2 8">Belongs to the glycosyltransferase 92 family.</text>
</comment>
<keyword evidence="7" id="KW-0472">Membrane</keyword>
<dbReference type="Proteomes" id="UP000504634">
    <property type="component" value="Unplaced"/>
</dbReference>
<dbReference type="PANTHER" id="PTHR21461">
    <property type="entry name" value="GLYCOSYLTRANSFERASE FAMILY 92 PROTEIN"/>
    <property type="match status" value="1"/>
</dbReference>
<evidence type="ECO:0000313" key="9">
    <source>
        <dbReference type="Proteomes" id="UP000504634"/>
    </source>
</evidence>
<sequence length="417" mass="48799">MINERGFKGTEYPTTYCQMWFKEQTKPLIVRVHEHKVVWKWGAGSPGYYFPTLMSCAVPKGKVPDMISLVSGPCDKATNLLKVVYEPQQLEDAPNVSSEDRSLRFAICVKALDFLYDDMSWRLIEWLELMRLLGTSKVIFYSSPMHANISRVLQHYMEESPDFVELRPLSLGRGEPNLPHFHHYIMASNYFNTILNEMIPYNDCFYRNMYRFDYIGVFDIDEVIMPLGNVTNWTDLVTLARTVPDYLGYTSESCQDWVSFCFRNVYYPRYADQPKYFRQLPSFFYMLQHVKRTALHCNRFDAAKCLHSTRYAVGLHNHFAIHWTNEASCAAKSVPIEYAQMQHYREPDNKTWLLDPVVDDNIWRFQPQLQDRTLAKYKKLGFLPSLSELTALKEQQRKADEMLLQKLVGVQQSNIAA</sequence>
<evidence type="ECO:0000256" key="8">
    <source>
        <dbReference type="RuleBase" id="RU366017"/>
    </source>
</evidence>
<keyword evidence="4 8" id="KW-0808">Transferase</keyword>
<evidence type="ECO:0000256" key="3">
    <source>
        <dbReference type="ARBA" id="ARBA00022676"/>
    </source>
</evidence>
<keyword evidence="6" id="KW-1133">Transmembrane helix</keyword>
<gene>
    <name evidence="10" type="primary">LOC115624281</name>
</gene>
<evidence type="ECO:0000313" key="10">
    <source>
        <dbReference type="RefSeq" id="XP_030374799.1"/>
    </source>
</evidence>
<keyword evidence="3 8" id="KW-0328">Glycosyltransferase</keyword>
<protein>
    <recommendedName>
        <fullName evidence="8">Glycosyltransferase family 92 protein</fullName>
        <ecNumber evidence="8">2.4.1.-</ecNumber>
    </recommendedName>
</protein>
<evidence type="ECO:0000256" key="4">
    <source>
        <dbReference type="ARBA" id="ARBA00022679"/>
    </source>
</evidence>
<organism evidence="9 10">
    <name type="scientific">Drosophila lebanonensis</name>
    <name type="common">Fruit fly</name>
    <name type="synonym">Scaptodrosophila lebanonensis</name>
    <dbReference type="NCBI Taxonomy" id="7225"/>
    <lineage>
        <taxon>Eukaryota</taxon>
        <taxon>Metazoa</taxon>
        <taxon>Ecdysozoa</taxon>
        <taxon>Arthropoda</taxon>
        <taxon>Hexapoda</taxon>
        <taxon>Insecta</taxon>
        <taxon>Pterygota</taxon>
        <taxon>Neoptera</taxon>
        <taxon>Endopterygota</taxon>
        <taxon>Diptera</taxon>
        <taxon>Brachycera</taxon>
        <taxon>Muscomorpha</taxon>
        <taxon>Ephydroidea</taxon>
        <taxon>Drosophilidae</taxon>
        <taxon>Scaptodrosophila</taxon>
    </lineage>
</organism>
<proteinExistence type="inferred from homology"/>
<dbReference type="GO" id="GO:0016020">
    <property type="term" value="C:membrane"/>
    <property type="evidence" value="ECO:0007669"/>
    <property type="project" value="UniProtKB-SubCell"/>
</dbReference>
<evidence type="ECO:0000256" key="1">
    <source>
        <dbReference type="ARBA" id="ARBA00004167"/>
    </source>
</evidence>
<dbReference type="EC" id="2.4.1.-" evidence="8"/>
<keyword evidence="5" id="KW-0812">Transmembrane</keyword>
<dbReference type="OrthoDB" id="7917939at2759"/>
<name>A0A6J2TFM5_DROLE</name>
<evidence type="ECO:0000256" key="2">
    <source>
        <dbReference type="ARBA" id="ARBA00007647"/>
    </source>
</evidence>
<evidence type="ECO:0000256" key="7">
    <source>
        <dbReference type="ARBA" id="ARBA00023136"/>
    </source>
</evidence>
<evidence type="ECO:0000256" key="5">
    <source>
        <dbReference type="ARBA" id="ARBA00022692"/>
    </source>
</evidence>
<dbReference type="RefSeq" id="XP_030374799.1">
    <property type="nucleotide sequence ID" value="XM_030518939.1"/>
</dbReference>
<keyword evidence="9" id="KW-1185">Reference proteome</keyword>
<accession>A0A6J2TFM5</accession>
<reference evidence="10" key="1">
    <citation type="submission" date="2025-08" db="UniProtKB">
        <authorList>
            <consortium name="RefSeq"/>
        </authorList>
    </citation>
    <scope>IDENTIFICATION</scope>
    <source>
        <strain evidence="10">11010-0011.00</strain>
        <tissue evidence="10">Whole body</tissue>
    </source>
</reference>
<dbReference type="GO" id="GO:0016757">
    <property type="term" value="F:glycosyltransferase activity"/>
    <property type="evidence" value="ECO:0007669"/>
    <property type="project" value="UniProtKB-UniRule"/>
</dbReference>
<dbReference type="AlphaFoldDB" id="A0A6J2TFM5"/>
<dbReference type="Pfam" id="PF01697">
    <property type="entry name" value="Glyco_transf_92"/>
    <property type="match status" value="1"/>
</dbReference>